<dbReference type="EMBL" id="PNBX01000073">
    <property type="protein sequence ID" value="TMO66630.1"/>
    <property type="molecule type" value="Genomic_DNA"/>
</dbReference>
<name>A0A5S3V5T7_9GAMM</name>
<evidence type="ECO:0000313" key="2">
    <source>
        <dbReference type="EMBL" id="TMO66630.1"/>
    </source>
</evidence>
<proteinExistence type="predicted"/>
<accession>A0A5S3V5T7</accession>
<gene>
    <name evidence="2" type="ORF">CWC19_15815</name>
</gene>
<evidence type="ECO:0000313" key="3">
    <source>
        <dbReference type="Proteomes" id="UP000307217"/>
    </source>
</evidence>
<feature type="coiled-coil region" evidence="1">
    <location>
        <begin position="78"/>
        <end position="105"/>
    </location>
</feature>
<evidence type="ECO:0000256" key="1">
    <source>
        <dbReference type="SAM" id="Coils"/>
    </source>
</evidence>
<sequence>MTTVKTYNVPNSQLMSEQVLEPHTDIDVPKERPELDIKSQLLEMSARERESLIAEIFADDLANIVDKESQKGFKEGFAAGQEKSLETLEAEVKEQQSNFTDMTNKFTTLFDGLSKSDFTIVLESEAEIHEMLTTAIFKLLAERLQCAKYLEQAVEYAKRELIQDSVVALHLSPQDYKLLELSSNVNQLDDFVLKQDNSLSIGNYRFELAKGRVESNFSEKLALWTKQLTDLHREG</sequence>
<reference evidence="2 3" key="1">
    <citation type="submission" date="2018-01" db="EMBL/GenBank/DDBJ databases">
        <authorList>
            <person name="Paulsen S."/>
            <person name="Gram L.K."/>
        </authorList>
    </citation>
    <scope>NUCLEOTIDE SEQUENCE [LARGE SCALE GENOMIC DNA]</scope>
    <source>
        <strain evidence="2 3">S3790</strain>
    </source>
</reference>
<keyword evidence="1" id="KW-0175">Coiled coil</keyword>
<dbReference type="OrthoDB" id="10001810at2"/>
<dbReference type="AlphaFoldDB" id="A0A5S3V5T7"/>
<organism evidence="2 3">
    <name type="scientific">Pseudoalteromonas aurantia</name>
    <dbReference type="NCBI Taxonomy" id="43654"/>
    <lineage>
        <taxon>Bacteria</taxon>
        <taxon>Pseudomonadati</taxon>
        <taxon>Pseudomonadota</taxon>
        <taxon>Gammaproteobacteria</taxon>
        <taxon>Alteromonadales</taxon>
        <taxon>Pseudoalteromonadaceae</taxon>
        <taxon>Pseudoalteromonas</taxon>
    </lineage>
</organism>
<reference evidence="3" key="2">
    <citation type="submission" date="2019-06" db="EMBL/GenBank/DDBJ databases">
        <title>Co-occurence of chitin degradation, pigmentation and bioactivity in marine Pseudoalteromonas.</title>
        <authorList>
            <person name="Sonnenschein E.C."/>
            <person name="Bech P.K."/>
        </authorList>
    </citation>
    <scope>NUCLEOTIDE SEQUENCE [LARGE SCALE GENOMIC DNA]</scope>
    <source>
        <strain evidence="3">S3790</strain>
    </source>
</reference>
<evidence type="ECO:0008006" key="4">
    <source>
        <dbReference type="Google" id="ProtNLM"/>
    </source>
</evidence>
<protein>
    <recommendedName>
        <fullName evidence="4">Flagellar assembly protein FliH/Type III secretion system HrpE domain-containing protein</fullName>
    </recommendedName>
</protein>
<comment type="caution">
    <text evidence="2">The sequence shown here is derived from an EMBL/GenBank/DDBJ whole genome shotgun (WGS) entry which is preliminary data.</text>
</comment>
<dbReference type="RefSeq" id="WP_138592755.1">
    <property type="nucleotide sequence ID" value="NZ_PNBX01000073.1"/>
</dbReference>
<dbReference type="Proteomes" id="UP000307217">
    <property type="component" value="Unassembled WGS sequence"/>
</dbReference>